<evidence type="ECO:0000256" key="1">
    <source>
        <dbReference type="ARBA" id="ARBA00006442"/>
    </source>
</evidence>
<reference evidence="6" key="2">
    <citation type="submission" date="2020-09" db="EMBL/GenBank/DDBJ databases">
        <authorList>
            <person name="Sun Q."/>
            <person name="Ohkuma M."/>
        </authorList>
    </citation>
    <scope>NUCLEOTIDE SEQUENCE</scope>
    <source>
        <strain evidence="6">JCM 5069</strain>
    </source>
</reference>
<evidence type="ECO:0000313" key="6">
    <source>
        <dbReference type="EMBL" id="GHH84574.1"/>
    </source>
</evidence>
<evidence type="ECO:0000313" key="7">
    <source>
        <dbReference type="Proteomes" id="UP000603708"/>
    </source>
</evidence>
<dbReference type="PANTHER" id="PTHR43735:SF3">
    <property type="entry name" value="FERROPTOSIS SUPPRESSOR PROTEIN 1"/>
    <property type="match status" value="1"/>
</dbReference>
<dbReference type="PRINTS" id="PR00368">
    <property type="entry name" value="FADPNR"/>
</dbReference>
<dbReference type="Proteomes" id="UP000603708">
    <property type="component" value="Unassembled WGS sequence"/>
</dbReference>
<dbReference type="Pfam" id="PF07992">
    <property type="entry name" value="Pyr_redox_2"/>
    <property type="match status" value="1"/>
</dbReference>
<name>A0A919GHD7_9ACTN</name>
<sequence length="371" mass="40246">MDTSKRRVVVIGGGYAGVKVARELDEFAEVTLVDGKEVFFHRIASLRASVDDTWTTAPFIPYSSLLRHGRTVLNKAVGIRTAERLVVLQSGHRLAYDVLVLASGADYQEPARFTGTTVEEAAESFHAHQYRAARARNVLIVGGGPSGVELAAELRRVRPDAQVTLAHSGSYLLSRTLSRGLGRRARSWLEAHDVRVHLRTVISSTGGGSSSLRDQNGTPFDAEVVFWTTGTTPNTLWLRLAGRGDWLDPSGHVKVDDHLRVIGRQDVFAVGDVNDVSEAKLSPTAMAQGSAAAHNIRAYLDRNGRHGSQPRPYRPAPLRAFSVPFGPDAGATLLPILGRGTAILGNRATARLKSRTLALPYANDLLNRPRT</sequence>
<reference evidence="6" key="1">
    <citation type="journal article" date="2014" name="Int. J. Syst. Evol. Microbiol.">
        <title>Complete genome sequence of Corynebacterium casei LMG S-19264T (=DSM 44701T), isolated from a smear-ripened cheese.</title>
        <authorList>
            <consortium name="US DOE Joint Genome Institute (JGI-PGF)"/>
            <person name="Walter F."/>
            <person name="Albersmeier A."/>
            <person name="Kalinowski J."/>
            <person name="Ruckert C."/>
        </authorList>
    </citation>
    <scope>NUCLEOTIDE SEQUENCE</scope>
    <source>
        <strain evidence="6">JCM 5069</strain>
    </source>
</reference>
<keyword evidence="3" id="KW-0274">FAD</keyword>
<comment type="similarity">
    <text evidence="1">Belongs to the FAD-dependent oxidoreductase family.</text>
</comment>
<keyword evidence="2" id="KW-0285">Flavoprotein</keyword>
<dbReference type="GO" id="GO:0050660">
    <property type="term" value="F:flavin adenine dinucleotide binding"/>
    <property type="evidence" value="ECO:0007669"/>
    <property type="project" value="TreeGrafter"/>
</dbReference>
<dbReference type="EMBL" id="BNCD01000015">
    <property type="protein sequence ID" value="GHH84574.1"/>
    <property type="molecule type" value="Genomic_DNA"/>
</dbReference>
<dbReference type="InterPro" id="IPR036188">
    <property type="entry name" value="FAD/NAD-bd_sf"/>
</dbReference>
<accession>A0A919GHD7</accession>
<evidence type="ECO:0000256" key="4">
    <source>
        <dbReference type="ARBA" id="ARBA00023002"/>
    </source>
</evidence>
<proteinExistence type="inferred from homology"/>
<evidence type="ECO:0000256" key="2">
    <source>
        <dbReference type="ARBA" id="ARBA00022630"/>
    </source>
</evidence>
<dbReference type="Gene3D" id="3.50.50.100">
    <property type="match status" value="1"/>
</dbReference>
<protein>
    <submittedName>
        <fullName evidence="6">Pyridine nucleotide-disulfide oxidoreductase</fullName>
    </submittedName>
</protein>
<comment type="caution">
    <text evidence="6">The sequence shown here is derived from an EMBL/GenBank/DDBJ whole genome shotgun (WGS) entry which is preliminary data.</text>
</comment>
<keyword evidence="4" id="KW-0560">Oxidoreductase</keyword>
<dbReference type="InterPro" id="IPR023753">
    <property type="entry name" value="FAD/NAD-binding_dom"/>
</dbReference>
<evidence type="ECO:0000256" key="3">
    <source>
        <dbReference type="ARBA" id="ARBA00022827"/>
    </source>
</evidence>
<gene>
    <name evidence="6" type="ORF">GCM10018793_49360</name>
</gene>
<evidence type="ECO:0000259" key="5">
    <source>
        <dbReference type="Pfam" id="PF07992"/>
    </source>
</evidence>
<dbReference type="RefSeq" id="WP_189935640.1">
    <property type="nucleotide sequence ID" value="NZ_BNCD01000015.1"/>
</dbReference>
<dbReference type="SUPFAM" id="SSF51905">
    <property type="entry name" value="FAD/NAD(P)-binding domain"/>
    <property type="match status" value="1"/>
</dbReference>
<dbReference type="AlphaFoldDB" id="A0A919GHD7"/>
<dbReference type="PANTHER" id="PTHR43735">
    <property type="entry name" value="APOPTOSIS-INDUCING FACTOR 1"/>
    <property type="match status" value="1"/>
</dbReference>
<dbReference type="GO" id="GO:0004174">
    <property type="term" value="F:electron-transferring-flavoprotein dehydrogenase activity"/>
    <property type="evidence" value="ECO:0007669"/>
    <property type="project" value="TreeGrafter"/>
</dbReference>
<organism evidence="6 7">
    <name type="scientific">Streptomyces sulfonofaciens</name>
    <dbReference type="NCBI Taxonomy" id="68272"/>
    <lineage>
        <taxon>Bacteria</taxon>
        <taxon>Bacillati</taxon>
        <taxon>Actinomycetota</taxon>
        <taxon>Actinomycetes</taxon>
        <taxon>Kitasatosporales</taxon>
        <taxon>Streptomycetaceae</taxon>
        <taxon>Streptomyces</taxon>
    </lineage>
</organism>
<keyword evidence="7" id="KW-1185">Reference proteome</keyword>
<dbReference type="GO" id="GO:0005737">
    <property type="term" value="C:cytoplasm"/>
    <property type="evidence" value="ECO:0007669"/>
    <property type="project" value="TreeGrafter"/>
</dbReference>
<dbReference type="PRINTS" id="PR00469">
    <property type="entry name" value="PNDRDTASEII"/>
</dbReference>
<feature type="domain" description="FAD/NAD(P)-binding" evidence="5">
    <location>
        <begin position="7"/>
        <end position="289"/>
    </location>
</feature>